<evidence type="ECO:0000256" key="1">
    <source>
        <dbReference type="SAM" id="SignalP"/>
    </source>
</evidence>
<reference evidence="2" key="1">
    <citation type="submission" date="2019-09" db="EMBL/GenBank/DDBJ databases">
        <title>Organ-specific transcriptomic study of the physiology of the cattle tick, Rhipicephalus microplus.</title>
        <authorList>
            <person name="Tirloni L."/>
            <person name="Braz G."/>
            <person name="Gandara A.C.P."/>
            <person name="Sabadin G.A."/>
            <person name="da Silva R.M."/>
            <person name="Guizzo M.G."/>
            <person name="Machado J.A."/>
            <person name="Costa E.P."/>
            <person name="Gomes H.F."/>
            <person name="Moraes J."/>
            <person name="Mota M.B.S."/>
            <person name="Mesquita R.D."/>
            <person name="Alvarenga P.H."/>
            <person name="Alves F."/>
            <person name="Seixas A."/>
            <person name="da Fonseca R.N."/>
            <person name="Fogaca A."/>
            <person name="Logullo C."/>
            <person name="Tanaka A."/>
            <person name="Daffre S."/>
            <person name="Termignoni C."/>
            <person name="Vaz I.S.Jr."/>
            <person name="Oliveira P.L."/>
            <person name="Ribeiro J.M."/>
        </authorList>
    </citation>
    <scope>NUCLEOTIDE SEQUENCE</scope>
    <source>
        <strain evidence="2">Porto Alegre</strain>
    </source>
</reference>
<name>A0A6M2DEQ2_RHIMP</name>
<dbReference type="EMBL" id="GHWJ01010874">
    <property type="protein sequence ID" value="NOV43611.1"/>
    <property type="molecule type" value="Transcribed_RNA"/>
</dbReference>
<dbReference type="AlphaFoldDB" id="A0A6M2DEQ2"/>
<accession>A0A6M2DEQ2</accession>
<feature type="signal peptide" evidence="1">
    <location>
        <begin position="1"/>
        <end position="15"/>
    </location>
</feature>
<sequence>MFCFFFFFFFFFCTTRHLFERLREKKNNRKLISGAIQSCFKCIKYKFKLNMFVLKQNNSTCDNYSSYQ</sequence>
<keyword evidence="1" id="KW-0732">Signal</keyword>
<protein>
    <submittedName>
        <fullName evidence="2">Putative secreted protein</fullName>
    </submittedName>
</protein>
<evidence type="ECO:0000313" key="2">
    <source>
        <dbReference type="EMBL" id="NOV43611.1"/>
    </source>
</evidence>
<proteinExistence type="predicted"/>
<organism evidence="2">
    <name type="scientific">Rhipicephalus microplus</name>
    <name type="common">Cattle tick</name>
    <name type="synonym">Boophilus microplus</name>
    <dbReference type="NCBI Taxonomy" id="6941"/>
    <lineage>
        <taxon>Eukaryota</taxon>
        <taxon>Metazoa</taxon>
        <taxon>Ecdysozoa</taxon>
        <taxon>Arthropoda</taxon>
        <taxon>Chelicerata</taxon>
        <taxon>Arachnida</taxon>
        <taxon>Acari</taxon>
        <taxon>Parasitiformes</taxon>
        <taxon>Ixodida</taxon>
        <taxon>Ixodoidea</taxon>
        <taxon>Ixodidae</taxon>
        <taxon>Rhipicephalinae</taxon>
        <taxon>Rhipicephalus</taxon>
        <taxon>Boophilus</taxon>
    </lineage>
</organism>
<feature type="chain" id="PRO_5027082208" evidence="1">
    <location>
        <begin position="16"/>
        <end position="68"/>
    </location>
</feature>